<dbReference type="Pfam" id="PF01436">
    <property type="entry name" value="NHL"/>
    <property type="match status" value="1"/>
</dbReference>
<feature type="repeat" description="NHL" evidence="2">
    <location>
        <begin position="44"/>
        <end position="75"/>
    </location>
</feature>
<evidence type="ECO:0000313" key="4">
    <source>
        <dbReference type="Proteomes" id="UP000663862"/>
    </source>
</evidence>
<dbReference type="InterPro" id="IPR011042">
    <property type="entry name" value="6-blade_b-propeller_TolB-like"/>
</dbReference>
<evidence type="ECO:0000256" key="2">
    <source>
        <dbReference type="PROSITE-ProRule" id="PRU00504"/>
    </source>
</evidence>
<organism evidence="3 4">
    <name type="scientific">Rotaria socialis</name>
    <dbReference type="NCBI Taxonomy" id="392032"/>
    <lineage>
        <taxon>Eukaryota</taxon>
        <taxon>Metazoa</taxon>
        <taxon>Spiralia</taxon>
        <taxon>Gnathifera</taxon>
        <taxon>Rotifera</taxon>
        <taxon>Eurotatoria</taxon>
        <taxon>Bdelloidea</taxon>
        <taxon>Philodinida</taxon>
        <taxon>Philodinidae</taxon>
        <taxon>Rotaria</taxon>
    </lineage>
</organism>
<gene>
    <name evidence="3" type="ORF">TSG867_LOCUS34013</name>
</gene>
<name>A0A821JJ17_9BILA</name>
<dbReference type="EMBL" id="CAJOBQ010014067">
    <property type="protein sequence ID" value="CAF4719454.1"/>
    <property type="molecule type" value="Genomic_DNA"/>
</dbReference>
<dbReference type="SUPFAM" id="SSF63829">
    <property type="entry name" value="Calcium-dependent phosphotriesterase"/>
    <property type="match status" value="1"/>
</dbReference>
<dbReference type="Proteomes" id="UP000663862">
    <property type="component" value="Unassembled WGS sequence"/>
</dbReference>
<comment type="caution">
    <text evidence="3">The sequence shown here is derived from an EMBL/GenBank/DDBJ whole genome shotgun (WGS) entry which is preliminary data.</text>
</comment>
<keyword evidence="1" id="KW-0677">Repeat</keyword>
<reference evidence="3" key="1">
    <citation type="submission" date="2021-02" db="EMBL/GenBank/DDBJ databases">
        <authorList>
            <person name="Nowell W R."/>
        </authorList>
    </citation>
    <scope>NUCLEOTIDE SEQUENCE</scope>
</reference>
<evidence type="ECO:0008006" key="5">
    <source>
        <dbReference type="Google" id="ProtNLM"/>
    </source>
</evidence>
<sequence length="96" mass="10729">MDNQRNLYVSDTEKHEVRRYDIYLGDKEGILVAGGNDGGDAMNQLNYPTFIFVDRQQNLYISDSKNHRVMKWKKGATEGIVVAGGEGNGYSGIQLS</sequence>
<proteinExistence type="predicted"/>
<protein>
    <recommendedName>
        <fullName evidence="5">NHL repeat-containing protein</fullName>
    </recommendedName>
</protein>
<feature type="non-terminal residue" evidence="3">
    <location>
        <position position="96"/>
    </location>
</feature>
<evidence type="ECO:0000313" key="3">
    <source>
        <dbReference type="EMBL" id="CAF4719454.1"/>
    </source>
</evidence>
<dbReference type="Gene3D" id="2.120.10.30">
    <property type="entry name" value="TolB, C-terminal domain"/>
    <property type="match status" value="1"/>
</dbReference>
<dbReference type="InterPro" id="IPR001258">
    <property type="entry name" value="NHL_repeat"/>
</dbReference>
<dbReference type="AlphaFoldDB" id="A0A821JJ17"/>
<evidence type="ECO:0000256" key="1">
    <source>
        <dbReference type="ARBA" id="ARBA00022737"/>
    </source>
</evidence>
<accession>A0A821JJ17</accession>
<dbReference type="PROSITE" id="PS51125">
    <property type="entry name" value="NHL"/>
    <property type="match status" value="1"/>
</dbReference>